<evidence type="ECO:0000313" key="2">
    <source>
        <dbReference type="Proteomes" id="UP000639403"/>
    </source>
</evidence>
<organism evidence="1 2">
    <name type="scientific">Rhodonia placenta</name>
    <dbReference type="NCBI Taxonomy" id="104341"/>
    <lineage>
        <taxon>Eukaryota</taxon>
        <taxon>Fungi</taxon>
        <taxon>Dikarya</taxon>
        <taxon>Basidiomycota</taxon>
        <taxon>Agaricomycotina</taxon>
        <taxon>Agaricomycetes</taxon>
        <taxon>Polyporales</taxon>
        <taxon>Adustoporiaceae</taxon>
        <taxon>Rhodonia</taxon>
    </lineage>
</organism>
<reference evidence="1" key="1">
    <citation type="submission" date="2020-11" db="EMBL/GenBank/DDBJ databases">
        <authorList>
            <person name="Koelle M."/>
            <person name="Horta M.A.C."/>
            <person name="Nowrousian M."/>
            <person name="Ohm R.A."/>
            <person name="Benz P."/>
            <person name="Pilgard A."/>
        </authorList>
    </citation>
    <scope>NUCLEOTIDE SEQUENCE</scope>
    <source>
        <strain evidence="1">FPRL280</strain>
    </source>
</reference>
<dbReference type="AlphaFoldDB" id="A0A8H7NV26"/>
<dbReference type="EMBL" id="JADOXO010000387">
    <property type="protein sequence ID" value="KAF9805373.1"/>
    <property type="molecule type" value="Genomic_DNA"/>
</dbReference>
<reference evidence="1" key="2">
    <citation type="journal article" name="Front. Microbiol.">
        <title>Degradative Capacity of Two Strains of Rhodonia placenta: From Phenotype to Genotype.</title>
        <authorList>
            <person name="Kolle M."/>
            <person name="Horta M.A.C."/>
            <person name="Nowrousian M."/>
            <person name="Ohm R.A."/>
            <person name="Benz J.P."/>
            <person name="Pilgard A."/>
        </authorList>
    </citation>
    <scope>NUCLEOTIDE SEQUENCE</scope>
    <source>
        <strain evidence="1">FPRL280</strain>
    </source>
</reference>
<gene>
    <name evidence="1" type="ORF">IEO21_09076</name>
</gene>
<dbReference type="Proteomes" id="UP000639403">
    <property type="component" value="Unassembled WGS sequence"/>
</dbReference>
<name>A0A8H7NV26_9APHY</name>
<comment type="caution">
    <text evidence="1">The sequence shown here is derived from an EMBL/GenBank/DDBJ whole genome shotgun (WGS) entry which is preliminary data.</text>
</comment>
<evidence type="ECO:0000313" key="1">
    <source>
        <dbReference type="EMBL" id="KAF9805373.1"/>
    </source>
</evidence>
<proteinExistence type="predicted"/>
<protein>
    <submittedName>
        <fullName evidence="1">Uncharacterized protein</fullName>
    </submittedName>
</protein>
<sequence length="31" mass="3302">MEVLLPMESARQAATRSLSLATRLQASSSVP</sequence>
<accession>A0A8H7NV26</accession>